<dbReference type="EMBL" id="OV170221">
    <property type="protein sequence ID" value="CAH0714154.1"/>
    <property type="molecule type" value="Genomic_DNA"/>
</dbReference>
<reference evidence="2" key="1">
    <citation type="submission" date="2021-12" db="EMBL/GenBank/DDBJ databases">
        <authorList>
            <person name="Martin H S."/>
        </authorList>
    </citation>
    <scope>NUCLEOTIDE SEQUENCE</scope>
</reference>
<protein>
    <submittedName>
        <fullName evidence="2">Uncharacterized protein</fullName>
    </submittedName>
</protein>
<feature type="compositionally biased region" description="Basic and acidic residues" evidence="1">
    <location>
        <begin position="81"/>
        <end position="93"/>
    </location>
</feature>
<organism evidence="2 3">
    <name type="scientific">Brenthis ino</name>
    <name type="common">lesser marbled fritillary</name>
    <dbReference type="NCBI Taxonomy" id="405034"/>
    <lineage>
        <taxon>Eukaryota</taxon>
        <taxon>Metazoa</taxon>
        <taxon>Ecdysozoa</taxon>
        <taxon>Arthropoda</taxon>
        <taxon>Hexapoda</taxon>
        <taxon>Insecta</taxon>
        <taxon>Pterygota</taxon>
        <taxon>Neoptera</taxon>
        <taxon>Endopterygota</taxon>
        <taxon>Lepidoptera</taxon>
        <taxon>Glossata</taxon>
        <taxon>Ditrysia</taxon>
        <taxon>Papilionoidea</taxon>
        <taxon>Nymphalidae</taxon>
        <taxon>Heliconiinae</taxon>
        <taxon>Argynnini</taxon>
        <taxon>Brenthis</taxon>
    </lineage>
</organism>
<evidence type="ECO:0000313" key="2">
    <source>
        <dbReference type="EMBL" id="CAH0714154.1"/>
    </source>
</evidence>
<dbReference type="OrthoDB" id="7314485at2759"/>
<name>A0A8J9U6H6_9NEOP</name>
<dbReference type="AlphaFoldDB" id="A0A8J9U6H6"/>
<proteinExistence type="predicted"/>
<sequence>MDKNGYFFYVTSTAKKKKISLMHPKPPRVAFEEKRRPGIAERISVVPTTVKNGRDMSQRAVDAPRARLYTQLESYQPRYHTIRDSDKRSDECKKRRNGRSGSVR</sequence>
<keyword evidence="3" id="KW-1185">Reference proteome</keyword>
<feature type="non-terminal residue" evidence="2">
    <location>
        <position position="104"/>
    </location>
</feature>
<evidence type="ECO:0000256" key="1">
    <source>
        <dbReference type="SAM" id="MobiDB-lite"/>
    </source>
</evidence>
<gene>
    <name evidence="2" type="ORF">BINO364_LOCUS1235</name>
</gene>
<feature type="region of interest" description="Disordered" evidence="1">
    <location>
        <begin position="77"/>
        <end position="104"/>
    </location>
</feature>
<evidence type="ECO:0000313" key="3">
    <source>
        <dbReference type="Proteomes" id="UP000838878"/>
    </source>
</evidence>
<dbReference type="Proteomes" id="UP000838878">
    <property type="component" value="Chromosome 1"/>
</dbReference>
<accession>A0A8J9U6H6</accession>